<feature type="region of interest" description="Disordered" evidence="1">
    <location>
        <begin position="89"/>
        <end position="196"/>
    </location>
</feature>
<protein>
    <submittedName>
        <fullName evidence="2">Uncharacterized protein</fullName>
    </submittedName>
</protein>
<evidence type="ECO:0000313" key="2">
    <source>
        <dbReference type="EMBL" id="KAH0460639.1"/>
    </source>
</evidence>
<proteinExistence type="predicted"/>
<reference evidence="2 3" key="1">
    <citation type="journal article" date="2021" name="Hortic Res">
        <title>Chromosome-scale assembly of the Dendrobium chrysotoxum genome enhances the understanding of orchid evolution.</title>
        <authorList>
            <person name="Zhang Y."/>
            <person name="Zhang G.Q."/>
            <person name="Zhang D."/>
            <person name="Liu X.D."/>
            <person name="Xu X.Y."/>
            <person name="Sun W.H."/>
            <person name="Yu X."/>
            <person name="Zhu X."/>
            <person name="Wang Z.W."/>
            <person name="Zhao X."/>
            <person name="Zhong W.Y."/>
            <person name="Chen H."/>
            <person name="Yin W.L."/>
            <person name="Huang T."/>
            <person name="Niu S.C."/>
            <person name="Liu Z.J."/>
        </authorList>
    </citation>
    <scope>NUCLEOTIDE SEQUENCE [LARGE SCALE GENOMIC DNA]</scope>
    <source>
        <strain evidence="2">Lindl</strain>
    </source>
</reference>
<sequence>MELISPRPLTGAQELKHELFMRAEELERLVAIYKLKLCGEEMATLNYGSMLMDQGNTDVLGDQRGQFYDIYMRKREVKLREEWRARGAEKKAEMRAMMQSLDRTSYTMMSKGKATEPMNDHSRQNNSRNLSSSSSNTSSTSRSSATATNNPAIRSSNSASLRKENTKASTGISNETTLQKSIARSHSSNDRFSLVKDIKARRSQSLRKNAVSLGEPKDFMHLNYDADALTPPMNTNPSRNGAPKPLLRKSNGTGPRARLSTAKLRTAVTSQAPISEENQLEESFEMLEKENEQVDSMRIEDARKLKFSKESWNPAYHRFQSNSHIVESQKSRNSHMQKFLFDVHKASDFDSTVDSLCFDQATRDSHDINQNLEGKTGRARKKWGSVERPFVAVDASTHSIMDVTKGIKKFLKFGNKSKGAKINNDKEDNHDSENFSFENLRNSRIGHVPSVGAFNADGTHYEQAARSLFSSTILCQGK</sequence>
<keyword evidence="3" id="KW-1185">Reference proteome</keyword>
<dbReference type="PANTHER" id="PTHR31008">
    <property type="entry name" value="COP1-INTERACTING PROTEIN-RELATED"/>
    <property type="match status" value="1"/>
</dbReference>
<dbReference type="Proteomes" id="UP000775213">
    <property type="component" value="Unassembled WGS sequence"/>
</dbReference>
<evidence type="ECO:0000313" key="3">
    <source>
        <dbReference type="Proteomes" id="UP000775213"/>
    </source>
</evidence>
<evidence type="ECO:0000256" key="1">
    <source>
        <dbReference type="SAM" id="MobiDB-lite"/>
    </source>
</evidence>
<feature type="compositionally biased region" description="Basic and acidic residues" evidence="1">
    <location>
        <begin position="187"/>
        <end position="196"/>
    </location>
</feature>
<feature type="compositionally biased region" description="Polar residues" evidence="1">
    <location>
        <begin position="151"/>
        <end position="160"/>
    </location>
</feature>
<accession>A0AAV7GYS8</accession>
<dbReference type="EMBL" id="JAGFBR010000010">
    <property type="protein sequence ID" value="KAH0460639.1"/>
    <property type="molecule type" value="Genomic_DNA"/>
</dbReference>
<gene>
    <name evidence="2" type="ORF">IEQ34_011302</name>
</gene>
<dbReference type="AlphaFoldDB" id="A0AAV7GYS8"/>
<comment type="caution">
    <text evidence="2">The sequence shown here is derived from an EMBL/GenBank/DDBJ whole genome shotgun (WGS) entry which is preliminary data.</text>
</comment>
<feature type="region of interest" description="Disordered" evidence="1">
    <location>
        <begin position="232"/>
        <end position="257"/>
    </location>
</feature>
<organism evidence="2 3">
    <name type="scientific">Dendrobium chrysotoxum</name>
    <name type="common">Orchid</name>
    <dbReference type="NCBI Taxonomy" id="161865"/>
    <lineage>
        <taxon>Eukaryota</taxon>
        <taxon>Viridiplantae</taxon>
        <taxon>Streptophyta</taxon>
        <taxon>Embryophyta</taxon>
        <taxon>Tracheophyta</taxon>
        <taxon>Spermatophyta</taxon>
        <taxon>Magnoliopsida</taxon>
        <taxon>Liliopsida</taxon>
        <taxon>Asparagales</taxon>
        <taxon>Orchidaceae</taxon>
        <taxon>Epidendroideae</taxon>
        <taxon>Malaxideae</taxon>
        <taxon>Dendrobiinae</taxon>
        <taxon>Dendrobium</taxon>
    </lineage>
</organism>
<feature type="compositionally biased region" description="Low complexity" evidence="1">
    <location>
        <begin position="125"/>
        <end position="150"/>
    </location>
</feature>
<dbReference type="PANTHER" id="PTHR31008:SF15">
    <property type="entry name" value="GPI-ANCHORED ADHESIN-LIKE PROTEIN"/>
    <property type="match status" value="1"/>
</dbReference>
<feature type="compositionally biased region" description="Polar residues" evidence="1">
    <location>
        <begin position="167"/>
        <end position="186"/>
    </location>
</feature>
<name>A0AAV7GYS8_DENCH</name>